<evidence type="ECO:0000313" key="6">
    <source>
        <dbReference type="Proteomes" id="UP000693970"/>
    </source>
</evidence>
<dbReference type="EMBL" id="JAGRRH010000100">
    <property type="protein sequence ID" value="KAG7336944.1"/>
    <property type="molecule type" value="Genomic_DNA"/>
</dbReference>
<accession>A0A9K3LFY5</accession>
<name>A0A9K3LFY5_9STRA</name>
<dbReference type="PANTHER" id="PTHR43829:SF9">
    <property type="entry name" value="AQUAPORIN-9"/>
    <property type="match status" value="1"/>
</dbReference>
<dbReference type="InterPro" id="IPR022357">
    <property type="entry name" value="MIP_CS"/>
</dbReference>
<feature type="signal peptide" evidence="3">
    <location>
        <begin position="1"/>
        <end position="19"/>
    </location>
</feature>
<dbReference type="PROSITE" id="PS00221">
    <property type="entry name" value="MIP"/>
    <property type="match status" value="1"/>
</dbReference>
<dbReference type="InterPro" id="IPR000425">
    <property type="entry name" value="MIP"/>
</dbReference>
<evidence type="ECO:0000313" key="5">
    <source>
        <dbReference type="EMBL" id="KAG7361337.1"/>
    </source>
</evidence>
<keyword evidence="3" id="KW-0732">Signal</keyword>
<evidence type="ECO:0000256" key="2">
    <source>
        <dbReference type="SAM" id="Phobius"/>
    </source>
</evidence>
<organism evidence="5 6">
    <name type="scientific">Nitzschia inconspicua</name>
    <dbReference type="NCBI Taxonomy" id="303405"/>
    <lineage>
        <taxon>Eukaryota</taxon>
        <taxon>Sar</taxon>
        <taxon>Stramenopiles</taxon>
        <taxon>Ochrophyta</taxon>
        <taxon>Bacillariophyta</taxon>
        <taxon>Bacillariophyceae</taxon>
        <taxon>Bacillariophycidae</taxon>
        <taxon>Bacillariales</taxon>
        <taxon>Bacillariaceae</taxon>
        <taxon>Nitzschia</taxon>
    </lineage>
</organism>
<feature type="transmembrane region" description="Helical" evidence="2">
    <location>
        <begin position="272"/>
        <end position="291"/>
    </location>
</feature>
<keyword evidence="2" id="KW-0472">Membrane</keyword>
<dbReference type="GO" id="GO:0005886">
    <property type="term" value="C:plasma membrane"/>
    <property type="evidence" value="ECO:0007669"/>
    <property type="project" value="TreeGrafter"/>
</dbReference>
<keyword evidence="1" id="KW-0813">Transport</keyword>
<dbReference type="AlphaFoldDB" id="A0A9K3LFY5"/>
<feature type="chain" id="PRO_5039844433" evidence="3">
    <location>
        <begin position="20"/>
        <end position="353"/>
    </location>
</feature>
<evidence type="ECO:0000256" key="3">
    <source>
        <dbReference type="SAM" id="SignalP"/>
    </source>
</evidence>
<dbReference type="GO" id="GO:0015250">
    <property type="term" value="F:water channel activity"/>
    <property type="evidence" value="ECO:0007669"/>
    <property type="project" value="TreeGrafter"/>
</dbReference>
<feature type="transmembrane region" description="Helical" evidence="2">
    <location>
        <begin position="102"/>
        <end position="125"/>
    </location>
</feature>
<feature type="transmembrane region" description="Helical" evidence="2">
    <location>
        <begin position="237"/>
        <end position="260"/>
    </location>
</feature>
<reference evidence="5" key="2">
    <citation type="submission" date="2021-04" db="EMBL/GenBank/DDBJ databases">
        <authorList>
            <person name="Podell S."/>
        </authorList>
    </citation>
    <scope>NUCLEOTIDE SEQUENCE</scope>
    <source>
        <strain evidence="5">Hildebrandi</strain>
    </source>
</reference>
<keyword evidence="6" id="KW-1185">Reference proteome</keyword>
<keyword evidence="2" id="KW-0812">Transmembrane</keyword>
<dbReference type="Pfam" id="PF00230">
    <property type="entry name" value="MIP"/>
    <property type="match status" value="1"/>
</dbReference>
<gene>
    <name evidence="4" type="ORF">IV203_017717</name>
    <name evidence="5" type="ORF">IV203_036437</name>
</gene>
<protein>
    <submittedName>
        <fullName evidence="5">MIP family channel protein</fullName>
    </submittedName>
</protein>
<keyword evidence="2" id="KW-1133">Transmembrane helix</keyword>
<dbReference type="GO" id="GO:0015254">
    <property type="term" value="F:glycerol channel activity"/>
    <property type="evidence" value="ECO:0007669"/>
    <property type="project" value="TreeGrafter"/>
</dbReference>
<dbReference type="Proteomes" id="UP000693970">
    <property type="component" value="Unassembled WGS sequence"/>
</dbReference>
<reference evidence="5" key="1">
    <citation type="journal article" date="2021" name="Sci. Rep.">
        <title>Diploid genomic architecture of Nitzschia inconspicua, an elite biomass production diatom.</title>
        <authorList>
            <person name="Oliver A."/>
            <person name="Podell S."/>
            <person name="Pinowska A."/>
            <person name="Traller J.C."/>
            <person name="Smith S.R."/>
            <person name="McClure R."/>
            <person name="Beliaev A."/>
            <person name="Bohutskyi P."/>
            <person name="Hill E.A."/>
            <person name="Rabines A."/>
            <person name="Zheng H."/>
            <person name="Allen L.Z."/>
            <person name="Kuo A."/>
            <person name="Grigoriev I.V."/>
            <person name="Allen A.E."/>
            <person name="Hazlebeck D."/>
            <person name="Allen E.E."/>
        </authorList>
    </citation>
    <scope>NUCLEOTIDE SEQUENCE</scope>
    <source>
        <strain evidence="5">Hildebrandi</strain>
    </source>
</reference>
<feature type="transmembrane region" description="Helical" evidence="2">
    <location>
        <begin position="132"/>
        <end position="153"/>
    </location>
</feature>
<dbReference type="EMBL" id="JAGRRH010000013">
    <property type="protein sequence ID" value="KAG7361337.1"/>
    <property type="molecule type" value="Genomic_DNA"/>
</dbReference>
<proteinExistence type="predicted"/>
<dbReference type="CDD" id="cd00333">
    <property type="entry name" value="MIP"/>
    <property type="match status" value="1"/>
</dbReference>
<feature type="transmembrane region" description="Helical" evidence="2">
    <location>
        <begin position="321"/>
        <end position="339"/>
    </location>
</feature>
<evidence type="ECO:0000256" key="1">
    <source>
        <dbReference type="ARBA" id="ARBA00022448"/>
    </source>
</evidence>
<dbReference type="InterPro" id="IPR050363">
    <property type="entry name" value="MIP/Aquaporin"/>
</dbReference>
<dbReference type="PANTHER" id="PTHR43829">
    <property type="entry name" value="AQUAPORIN OR AQUAGLYCEROPORIN RELATED"/>
    <property type="match status" value="1"/>
</dbReference>
<sequence>MKINRISSLLFLPWTITFGLQCAATSEAFLRSSSLQYGSPLGMGRKNQLETTKKLTVQRMQPSHLNRGELNESGSALHGFSDDNNSGAVEANNRKQVTLRELLAEVIGTFLIVQIGTGAVMSALYTNSLMGLFQIASVWIIAVTVAICTTASISGAHLNPAISVAFAAIRPSENFTWRKVIPYSAAQLLGAVLGSATNLILYGSLISTFEASNGIVRASRSGIASAKAFGEYFGAPVSMGVAFLAETIGTAILSFVIFSLTNEKNDGVKDSFIPPMIGLTVGALIAVLAPLTQAGFNPARDFGPRIVAWCAGWKTVAFTGWWVYIFGPIVGALVGAYVADKILYPDSLKHQNR</sequence>
<evidence type="ECO:0000313" key="4">
    <source>
        <dbReference type="EMBL" id="KAG7336944.1"/>
    </source>
</evidence>
<comment type="caution">
    <text evidence="5">The sequence shown here is derived from an EMBL/GenBank/DDBJ whole genome shotgun (WGS) entry which is preliminary data.</text>
</comment>
<dbReference type="OrthoDB" id="3222at2759"/>